<organism evidence="1 2">
    <name type="scientific">Paenibacillus aceti</name>
    <dbReference type="NCBI Taxonomy" id="1820010"/>
    <lineage>
        <taxon>Bacteria</taxon>
        <taxon>Bacillati</taxon>
        <taxon>Bacillota</taxon>
        <taxon>Bacilli</taxon>
        <taxon>Bacillales</taxon>
        <taxon>Paenibacillaceae</taxon>
        <taxon>Paenibacillus</taxon>
    </lineage>
</organism>
<proteinExistence type="predicted"/>
<protein>
    <submittedName>
        <fullName evidence="1">Uncharacterized protein</fullName>
    </submittedName>
</protein>
<gene>
    <name evidence="1" type="ORF">GCM10010913_13870</name>
</gene>
<sequence>MNASGMIVESNNRSVSLCFKERSPANPISLCPVRMLHTASCPFKFVFYYITLYKDELTA</sequence>
<reference evidence="2" key="1">
    <citation type="journal article" date="2019" name="Int. J. Syst. Evol. Microbiol.">
        <title>The Global Catalogue of Microorganisms (GCM) 10K type strain sequencing project: providing services to taxonomists for standard genome sequencing and annotation.</title>
        <authorList>
            <consortium name="The Broad Institute Genomics Platform"/>
            <consortium name="The Broad Institute Genome Sequencing Center for Infectious Disease"/>
            <person name="Wu L."/>
            <person name="Ma J."/>
        </authorList>
    </citation>
    <scope>NUCLEOTIDE SEQUENCE [LARGE SCALE GENOMIC DNA]</scope>
    <source>
        <strain evidence="2">CGMCC 1.15420</strain>
    </source>
</reference>
<keyword evidence="2" id="KW-1185">Reference proteome</keyword>
<name>A0ABQ1VRY8_9BACL</name>
<accession>A0ABQ1VRY8</accession>
<comment type="caution">
    <text evidence="1">The sequence shown here is derived from an EMBL/GenBank/DDBJ whole genome shotgun (WGS) entry which is preliminary data.</text>
</comment>
<dbReference type="Proteomes" id="UP000608420">
    <property type="component" value="Unassembled WGS sequence"/>
</dbReference>
<evidence type="ECO:0000313" key="2">
    <source>
        <dbReference type="Proteomes" id="UP000608420"/>
    </source>
</evidence>
<dbReference type="EMBL" id="BMIW01000007">
    <property type="protein sequence ID" value="GGF93545.1"/>
    <property type="molecule type" value="Genomic_DNA"/>
</dbReference>
<evidence type="ECO:0000313" key="1">
    <source>
        <dbReference type="EMBL" id="GGF93545.1"/>
    </source>
</evidence>